<keyword evidence="3" id="KW-0479">Metal-binding</keyword>
<organism evidence="6 7">
    <name type="scientific">Pythium insidiosum</name>
    <name type="common">Pythiosis disease agent</name>
    <dbReference type="NCBI Taxonomy" id="114742"/>
    <lineage>
        <taxon>Eukaryota</taxon>
        <taxon>Sar</taxon>
        <taxon>Stramenopiles</taxon>
        <taxon>Oomycota</taxon>
        <taxon>Peronosporomycetes</taxon>
        <taxon>Pythiales</taxon>
        <taxon>Pythiaceae</taxon>
        <taxon>Pythium</taxon>
    </lineage>
</organism>
<dbReference type="InterPro" id="IPR001611">
    <property type="entry name" value="Leu-rich_rpt"/>
</dbReference>
<feature type="region of interest" description="Disordered" evidence="4">
    <location>
        <begin position="518"/>
        <end position="545"/>
    </location>
</feature>
<dbReference type="AlphaFoldDB" id="A0AAD5QDC3"/>
<dbReference type="InterPro" id="IPR000571">
    <property type="entry name" value="Znf_CCCH"/>
</dbReference>
<dbReference type="InterPro" id="IPR001339">
    <property type="entry name" value="mRNA_cap_enzyme_adenylation"/>
</dbReference>
<keyword evidence="2" id="KW-0677">Repeat</keyword>
<gene>
    <name evidence="6" type="ORF">P43SY_002650</name>
</gene>
<evidence type="ECO:0000256" key="2">
    <source>
        <dbReference type="ARBA" id="ARBA00022737"/>
    </source>
</evidence>
<dbReference type="SUPFAM" id="SSF50249">
    <property type="entry name" value="Nucleic acid-binding proteins"/>
    <property type="match status" value="1"/>
</dbReference>
<dbReference type="Gene3D" id="3.80.10.10">
    <property type="entry name" value="Ribonuclease Inhibitor"/>
    <property type="match status" value="2"/>
</dbReference>
<dbReference type="Gene3D" id="2.40.50.140">
    <property type="entry name" value="Nucleic acid-binding proteins"/>
    <property type="match status" value="1"/>
</dbReference>
<feature type="compositionally biased region" description="Basic and acidic residues" evidence="4">
    <location>
        <begin position="1024"/>
        <end position="1034"/>
    </location>
</feature>
<dbReference type="PRINTS" id="PR00019">
    <property type="entry name" value="LEURICHRPT"/>
</dbReference>
<feature type="region of interest" description="Disordered" evidence="4">
    <location>
        <begin position="901"/>
        <end position="1158"/>
    </location>
</feature>
<dbReference type="InterPro" id="IPR032675">
    <property type="entry name" value="LRR_dom_sf"/>
</dbReference>
<dbReference type="InterPro" id="IPR012340">
    <property type="entry name" value="NA-bd_OB-fold"/>
</dbReference>
<feature type="compositionally biased region" description="Polar residues" evidence="4">
    <location>
        <begin position="1005"/>
        <end position="1023"/>
    </location>
</feature>
<feature type="region of interest" description="Disordered" evidence="4">
    <location>
        <begin position="447"/>
        <end position="474"/>
    </location>
</feature>
<dbReference type="PROSITE" id="PS50103">
    <property type="entry name" value="ZF_C3H1"/>
    <property type="match status" value="1"/>
</dbReference>
<sequence>MSAASSAPSSSSASAAAPPPSASAAGAPSSGAPPSASSATASSFLFNVAGVPVDIGASVHVATKKQLQRQINAIVGWNELDRAPLTLPQSFVRGNDAAISEQNYFVSEVSVGVRYLLVLVSGHCYLVTPNYDIREVSLFSPVRPDRLQPGVDRNTIVPHQWTILDGLLVCDRDPMAPSKPSASASGSASAGSATLTMIVNDILALNGTPVLASKLQDRLKLVQNDVIGPRKQIPMPKGQPPDQFQLVQQFMYPVTRVSHVIRNIIPRVNQTRQNTGLVFTPVTLPYTPGYAKGLYTWTPTPMLTVDFQLGVEWRGRPPKPGFKLIVHDKRSQVFHDWITFAPEEFEVFRSDKKASSRIVECVYDPEWLTFIPSHDKLSWDVGSPDFVGLERGQGWRKGGWRFVRCRMDRAMPIERSHLAMIEKAIGEDVRIEEIEQLFPDDPTKKVIVTQPKSREPPTSQEEFPPSKKKRGVGPGTGVCYDFQNKGVCQRGRFCHFSHCACNSTCSCTPTKNTYGQRPAYRRNDYDAPPSPDLPPGTPGDTSVEKPQLLRGTSLDRDAHALKPEPHLDEEEAGELTELGNLNLSNVYAPLECLDREALAAKRAQLTALGNRRIWTSLGLEDKGGSRKRACGLIVSKTGEITVVRANGSLETVLLQENQLESISEDFLGLPKLKTLWLNGNRISAVQHLTACRLLVHLDLSRNRLRGSVAEGLESLSSLEHLNLSGNELSSIGNIAHLTKLEELNIANNKFATLEGLWPASLTVLRANNNQLSTLQSFPTTLAQLNELYLQDNSISAGLDALASRCAALESVDLRNNRIRSARELAPLRACTSLQDVWIQGNPLCLSSTYMIDVLGALPDLKTLDSLTDTVLKVATPAELEKAHSDALERLEKMKAMLRRVGEERELHRQSNGLKGSTRRAVSFRADPPAVGADSAGERETEGGSRSSFRGARQQSKGSGLTSSPDSSNSGGHGNVGAKRVGASAERKARSTRGVDAGTDPLESFAPSQRSAHQRSTLATPRTSRGTDPRDDAKRLVPPAAPVVVATPSKQRVDSTTHTNNSPGDDVAGLDHLARHPGELLEKEMKELLTRYANDPAMEPTDDDRERSNQSSPEDEGAMASPRFVSNKVAEQRQPPNPRSRQGYRAFRLPSRGRVTVTP</sequence>
<dbReference type="Gene3D" id="3.30.470.30">
    <property type="entry name" value="DNA ligase/mRNA capping enzyme"/>
    <property type="match status" value="1"/>
</dbReference>
<accession>A0AAD5QDC3</accession>
<keyword evidence="7" id="KW-1185">Reference proteome</keyword>
<evidence type="ECO:0000259" key="5">
    <source>
        <dbReference type="PROSITE" id="PS50103"/>
    </source>
</evidence>
<dbReference type="SMART" id="SM00369">
    <property type="entry name" value="LRR_TYP"/>
    <property type="match status" value="5"/>
</dbReference>
<dbReference type="Pfam" id="PF12799">
    <property type="entry name" value="LRR_4"/>
    <property type="match status" value="2"/>
</dbReference>
<feature type="compositionally biased region" description="Pro residues" evidence="4">
    <location>
        <begin position="528"/>
        <end position="537"/>
    </location>
</feature>
<protein>
    <recommendedName>
        <fullName evidence="5">C3H1-type domain-containing protein</fullName>
    </recommendedName>
</protein>
<dbReference type="Pfam" id="PF01331">
    <property type="entry name" value="mRNA_cap_enzyme"/>
    <property type="match status" value="1"/>
</dbReference>
<dbReference type="GO" id="GO:0004484">
    <property type="term" value="F:mRNA guanylyltransferase activity"/>
    <property type="evidence" value="ECO:0007669"/>
    <property type="project" value="InterPro"/>
</dbReference>
<feature type="zinc finger region" description="C3H1-type" evidence="3">
    <location>
        <begin position="473"/>
        <end position="501"/>
    </location>
</feature>
<evidence type="ECO:0000256" key="4">
    <source>
        <dbReference type="SAM" id="MobiDB-lite"/>
    </source>
</evidence>
<feature type="domain" description="C3H1-type" evidence="5">
    <location>
        <begin position="473"/>
        <end position="501"/>
    </location>
</feature>
<dbReference type="PANTHER" id="PTHR15454:SF56">
    <property type="entry name" value="PROTEIN PHOSPHATASE 1 REGULATORY SUBUNIT 7-RELATED"/>
    <property type="match status" value="1"/>
</dbReference>
<dbReference type="CDD" id="cd07895">
    <property type="entry name" value="Adenylation_mRNA_capping"/>
    <property type="match status" value="1"/>
</dbReference>
<feature type="compositionally biased region" description="Basic and acidic residues" evidence="4">
    <location>
        <begin position="1071"/>
        <end position="1088"/>
    </location>
</feature>
<proteinExistence type="predicted"/>
<evidence type="ECO:0000256" key="3">
    <source>
        <dbReference type="PROSITE-ProRule" id="PRU00723"/>
    </source>
</evidence>
<evidence type="ECO:0000313" key="7">
    <source>
        <dbReference type="Proteomes" id="UP001209570"/>
    </source>
</evidence>
<comment type="caution">
    <text evidence="6">The sequence shown here is derived from an EMBL/GenBank/DDBJ whole genome shotgun (WGS) entry which is preliminary data.</text>
</comment>
<feature type="compositionally biased region" description="Polar residues" evidence="4">
    <location>
        <begin position="1047"/>
        <end position="1062"/>
    </location>
</feature>
<dbReference type="SUPFAM" id="SSF56091">
    <property type="entry name" value="DNA ligase/mRNA capping enzyme, catalytic domain"/>
    <property type="match status" value="1"/>
</dbReference>
<name>A0AAD5QDC3_PYTIN</name>
<keyword evidence="3" id="KW-0863">Zinc-finger</keyword>
<dbReference type="Proteomes" id="UP001209570">
    <property type="component" value="Unassembled WGS sequence"/>
</dbReference>
<dbReference type="GO" id="GO:0006370">
    <property type="term" value="P:7-methylguanosine mRNA capping"/>
    <property type="evidence" value="ECO:0007669"/>
    <property type="project" value="InterPro"/>
</dbReference>
<evidence type="ECO:0000313" key="6">
    <source>
        <dbReference type="EMBL" id="KAJ0410318.1"/>
    </source>
</evidence>
<dbReference type="EMBL" id="JAKCXM010000001">
    <property type="protein sequence ID" value="KAJ0410318.1"/>
    <property type="molecule type" value="Genomic_DNA"/>
</dbReference>
<dbReference type="InterPro" id="IPR003591">
    <property type="entry name" value="Leu-rich_rpt_typical-subtyp"/>
</dbReference>
<dbReference type="PROSITE" id="PS51450">
    <property type="entry name" value="LRR"/>
    <property type="match status" value="3"/>
</dbReference>
<dbReference type="GO" id="GO:0005524">
    <property type="term" value="F:ATP binding"/>
    <property type="evidence" value="ECO:0007669"/>
    <property type="project" value="InterPro"/>
</dbReference>
<reference evidence="6" key="1">
    <citation type="submission" date="2021-12" db="EMBL/GenBank/DDBJ databases">
        <title>Prjna785345.</title>
        <authorList>
            <person name="Rujirawat T."/>
            <person name="Krajaejun T."/>
        </authorList>
    </citation>
    <scope>NUCLEOTIDE SEQUENCE</scope>
    <source>
        <strain evidence="6">Pi057C3</strain>
    </source>
</reference>
<feature type="compositionally biased region" description="Polar residues" evidence="4">
    <location>
        <begin position="943"/>
        <end position="969"/>
    </location>
</feature>
<dbReference type="InterPro" id="IPR025875">
    <property type="entry name" value="Leu-rich_rpt_4"/>
</dbReference>
<dbReference type="PANTHER" id="PTHR15454">
    <property type="entry name" value="NISCHARIN RELATED"/>
    <property type="match status" value="1"/>
</dbReference>
<keyword evidence="1" id="KW-0433">Leucine-rich repeat</keyword>
<dbReference type="SMART" id="SM00365">
    <property type="entry name" value="LRR_SD22"/>
    <property type="match status" value="6"/>
</dbReference>
<keyword evidence="3" id="KW-0862">Zinc</keyword>
<dbReference type="GO" id="GO:0005737">
    <property type="term" value="C:cytoplasm"/>
    <property type="evidence" value="ECO:0007669"/>
    <property type="project" value="TreeGrafter"/>
</dbReference>
<dbReference type="SUPFAM" id="SSF52058">
    <property type="entry name" value="L domain-like"/>
    <property type="match status" value="1"/>
</dbReference>
<feature type="region of interest" description="Disordered" evidence="4">
    <location>
        <begin position="1"/>
        <end position="33"/>
    </location>
</feature>
<evidence type="ECO:0000256" key="1">
    <source>
        <dbReference type="ARBA" id="ARBA00022614"/>
    </source>
</evidence>
<dbReference type="GO" id="GO:0008270">
    <property type="term" value="F:zinc ion binding"/>
    <property type="evidence" value="ECO:0007669"/>
    <property type="project" value="UniProtKB-KW"/>
</dbReference>